<evidence type="ECO:0000313" key="1">
    <source>
        <dbReference type="EMBL" id="PWZ07953.1"/>
    </source>
</evidence>
<gene>
    <name evidence="1" type="ORF">Zm00014a_033873</name>
</gene>
<proteinExistence type="predicted"/>
<organism evidence="1">
    <name type="scientific">Zea mays</name>
    <name type="common">Maize</name>
    <dbReference type="NCBI Taxonomy" id="4577"/>
    <lineage>
        <taxon>Eukaryota</taxon>
        <taxon>Viridiplantae</taxon>
        <taxon>Streptophyta</taxon>
        <taxon>Embryophyta</taxon>
        <taxon>Tracheophyta</taxon>
        <taxon>Spermatophyta</taxon>
        <taxon>Magnoliopsida</taxon>
        <taxon>Liliopsida</taxon>
        <taxon>Poales</taxon>
        <taxon>Poaceae</taxon>
        <taxon>PACMAD clade</taxon>
        <taxon>Panicoideae</taxon>
        <taxon>Andropogonodae</taxon>
        <taxon>Andropogoneae</taxon>
        <taxon>Tripsacinae</taxon>
        <taxon>Zea</taxon>
    </lineage>
</organism>
<comment type="caution">
    <text evidence="1">The sequence shown here is derived from an EMBL/GenBank/DDBJ whole genome shotgun (WGS) entry which is preliminary data.</text>
</comment>
<dbReference type="Proteomes" id="UP000251960">
    <property type="component" value="Chromosome 9"/>
</dbReference>
<accession>A0A3L6DIU4</accession>
<protein>
    <submittedName>
        <fullName evidence="1">Uncharacterized protein</fullName>
    </submittedName>
</protein>
<dbReference type="EMBL" id="NCVQ01000010">
    <property type="protein sequence ID" value="PWZ07953.1"/>
    <property type="molecule type" value="Genomic_DNA"/>
</dbReference>
<reference evidence="1" key="1">
    <citation type="journal article" date="2018" name="Nat. Genet.">
        <title>Extensive intraspecific gene order and gene structural variations between Mo17 and other maize genomes.</title>
        <authorList>
            <person name="Sun S."/>
            <person name="Zhou Y."/>
            <person name="Chen J."/>
            <person name="Shi J."/>
            <person name="Zhao H."/>
            <person name="Zhao H."/>
            <person name="Song W."/>
            <person name="Zhang M."/>
            <person name="Cui Y."/>
            <person name="Dong X."/>
            <person name="Liu H."/>
            <person name="Ma X."/>
            <person name="Jiao Y."/>
            <person name="Wang B."/>
            <person name="Wei X."/>
            <person name="Stein J.C."/>
            <person name="Glaubitz J.C."/>
            <person name="Lu F."/>
            <person name="Yu G."/>
            <person name="Liang C."/>
            <person name="Fengler K."/>
            <person name="Li B."/>
            <person name="Rafalski A."/>
            <person name="Schnable P.S."/>
            <person name="Ware D.H."/>
            <person name="Buckler E.S."/>
            <person name="Lai J."/>
        </authorList>
    </citation>
    <scope>NUCLEOTIDE SEQUENCE [LARGE SCALE GENOMIC DNA]</scope>
    <source>
        <tissue evidence="1">Seedling</tissue>
    </source>
</reference>
<name>A0A3L6DIU4_MAIZE</name>
<sequence length="9" mass="1188">MYLCFTFYT</sequence>